<keyword evidence="2" id="KW-0732">Signal</keyword>
<evidence type="ECO:0000313" key="4">
    <source>
        <dbReference type="Proteomes" id="UP000298416"/>
    </source>
</evidence>
<keyword evidence="4" id="KW-1185">Reference proteome</keyword>
<gene>
    <name evidence="3" type="ORF">SASPL_116814</name>
</gene>
<feature type="chain" id="PRO_5036446167" description="DNA-directed RNA polymerase subunit" evidence="2">
    <location>
        <begin position="31"/>
        <end position="206"/>
    </location>
</feature>
<dbReference type="EMBL" id="PNBA02000006">
    <property type="protein sequence ID" value="KAG6420291.1"/>
    <property type="molecule type" value="Genomic_DNA"/>
</dbReference>
<sequence>MAICTYTSFFLRMFWSFGIVSDMLREVVLTHQVWVSVKSVDINKEILTSYVVGRSLKQLSKDKACKHGYMLAVTKLIRIGRGDNKLCPDHILFPVVFRCRVFIPVAGEVLTGVVQHVVTGGVFLKSGPMHMVYLSTRLMPNYLFVPGERTYVRDDSSKIGIGVVVRYSVYAVRWIEDKYREFRVLATIDADGLGPVALNGLDGIAS</sequence>
<keyword evidence="1" id="KW-0804">Transcription</keyword>
<accession>A0A8X8XTW0</accession>
<dbReference type="SUPFAM" id="SSF50249">
    <property type="entry name" value="Nucleic acid-binding proteins"/>
    <property type="match status" value="1"/>
</dbReference>
<dbReference type="GO" id="GO:0006352">
    <property type="term" value="P:DNA-templated transcription initiation"/>
    <property type="evidence" value="ECO:0007669"/>
    <property type="project" value="UniProtKB-UniRule"/>
</dbReference>
<protein>
    <recommendedName>
        <fullName evidence="1">DNA-directed RNA polymerase subunit</fullName>
    </recommendedName>
</protein>
<feature type="signal peptide" evidence="2">
    <location>
        <begin position="1"/>
        <end position="30"/>
    </location>
</feature>
<reference evidence="3" key="2">
    <citation type="submission" date="2020-08" db="EMBL/GenBank/DDBJ databases">
        <title>Plant Genome Project.</title>
        <authorList>
            <person name="Zhang R.-G."/>
        </authorList>
    </citation>
    <scope>NUCLEOTIDE SEQUENCE</scope>
    <source>
        <strain evidence="3">Huo1</strain>
        <tissue evidence="3">Leaf</tissue>
    </source>
</reference>
<dbReference type="GO" id="GO:0003727">
    <property type="term" value="F:single-stranded RNA binding"/>
    <property type="evidence" value="ECO:0007669"/>
    <property type="project" value="TreeGrafter"/>
</dbReference>
<evidence type="ECO:0000256" key="2">
    <source>
        <dbReference type="SAM" id="SignalP"/>
    </source>
</evidence>
<evidence type="ECO:0000313" key="3">
    <source>
        <dbReference type="EMBL" id="KAG6420291.1"/>
    </source>
</evidence>
<dbReference type="Proteomes" id="UP000298416">
    <property type="component" value="Unassembled WGS sequence"/>
</dbReference>
<reference evidence="3" key="1">
    <citation type="submission" date="2018-01" db="EMBL/GenBank/DDBJ databases">
        <authorList>
            <person name="Mao J.F."/>
        </authorList>
    </citation>
    <scope>NUCLEOTIDE SEQUENCE</scope>
    <source>
        <strain evidence="3">Huo1</strain>
        <tissue evidence="3">Leaf</tissue>
    </source>
</reference>
<dbReference type="AlphaFoldDB" id="A0A8X8XTW0"/>
<dbReference type="InterPro" id="IPR045113">
    <property type="entry name" value="Rpb7-like"/>
</dbReference>
<keyword evidence="1" id="KW-0240">DNA-directed RNA polymerase</keyword>
<dbReference type="Gene3D" id="2.40.50.140">
    <property type="entry name" value="Nucleic acid-binding proteins"/>
    <property type="match status" value="1"/>
</dbReference>
<comment type="caution">
    <text evidence="3">The sequence shown here is derived from an EMBL/GenBank/DDBJ whole genome shotgun (WGS) entry which is preliminary data.</text>
</comment>
<name>A0A8X8XTW0_SALSN</name>
<comment type="subcellular location">
    <subcellularLocation>
        <location evidence="1">Nucleus</location>
    </subcellularLocation>
</comment>
<dbReference type="InterPro" id="IPR012340">
    <property type="entry name" value="NA-bd_OB-fold"/>
</dbReference>
<comment type="function">
    <text evidence="1">DNA-dependent RNA polymerase which catalyzes the transcription of DNA into RNA using the four ribonucleoside triphosphates as substrates.</text>
</comment>
<dbReference type="GO" id="GO:0003697">
    <property type="term" value="F:single-stranded DNA binding"/>
    <property type="evidence" value="ECO:0007669"/>
    <property type="project" value="TreeGrafter"/>
</dbReference>
<proteinExistence type="predicted"/>
<organism evidence="3">
    <name type="scientific">Salvia splendens</name>
    <name type="common">Scarlet sage</name>
    <dbReference type="NCBI Taxonomy" id="180675"/>
    <lineage>
        <taxon>Eukaryota</taxon>
        <taxon>Viridiplantae</taxon>
        <taxon>Streptophyta</taxon>
        <taxon>Embryophyta</taxon>
        <taxon>Tracheophyta</taxon>
        <taxon>Spermatophyta</taxon>
        <taxon>Magnoliopsida</taxon>
        <taxon>eudicotyledons</taxon>
        <taxon>Gunneridae</taxon>
        <taxon>Pentapetalae</taxon>
        <taxon>asterids</taxon>
        <taxon>lamiids</taxon>
        <taxon>Lamiales</taxon>
        <taxon>Lamiaceae</taxon>
        <taxon>Nepetoideae</taxon>
        <taxon>Mentheae</taxon>
        <taxon>Salviinae</taxon>
        <taxon>Salvia</taxon>
        <taxon>Salvia subgen. Calosphace</taxon>
        <taxon>core Calosphace</taxon>
    </lineage>
</organism>
<evidence type="ECO:0000256" key="1">
    <source>
        <dbReference type="RuleBase" id="RU369086"/>
    </source>
</evidence>
<dbReference type="GO" id="GO:0000428">
    <property type="term" value="C:DNA-directed RNA polymerase complex"/>
    <property type="evidence" value="ECO:0007669"/>
    <property type="project" value="UniProtKB-KW"/>
</dbReference>
<dbReference type="GO" id="GO:0005634">
    <property type="term" value="C:nucleus"/>
    <property type="evidence" value="ECO:0007669"/>
    <property type="project" value="UniProtKB-SubCell"/>
</dbReference>
<dbReference type="PANTHER" id="PTHR12709">
    <property type="entry name" value="DNA-DIRECTED RNA POLYMERASE II, III"/>
    <property type="match status" value="1"/>
</dbReference>
<dbReference type="PANTHER" id="PTHR12709:SF6">
    <property type="entry name" value="DNA-DIRECTED RNA POLYMERASE SUBUNIT 7-LIKE PROTEIN"/>
    <property type="match status" value="1"/>
</dbReference>
<keyword evidence="1" id="KW-0539">Nucleus</keyword>